<evidence type="ECO:0000256" key="8">
    <source>
        <dbReference type="HAMAP-Rule" id="MF_00997"/>
    </source>
</evidence>
<gene>
    <name evidence="10" type="ORF">H9850_02845</name>
</gene>
<comment type="caution">
    <text evidence="10">The sequence shown here is derived from an EMBL/GenBank/DDBJ whole genome shotgun (WGS) entry which is preliminary data.</text>
</comment>
<dbReference type="GO" id="GO:0008270">
    <property type="term" value="F:zinc ion binding"/>
    <property type="evidence" value="ECO:0007669"/>
    <property type="project" value="UniProtKB-UniRule"/>
</dbReference>
<dbReference type="InterPro" id="IPR001915">
    <property type="entry name" value="Peptidase_M48"/>
</dbReference>
<keyword evidence="5 8" id="KW-0378">Hydrolase</keyword>
<evidence type="ECO:0000313" key="11">
    <source>
        <dbReference type="Proteomes" id="UP000886829"/>
    </source>
</evidence>
<reference evidence="10" key="1">
    <citation type="journal article" date="2021" name="PeerJ">
        <title>Extensive microbial diversity within the chicken gut microbiome revealed by metagenomics and culture.</title>
        <authorList>
            <person name="Gilroy R."/>
            <person name="Ravi A."/>
            <person name="Getino M."/>
            <person name="Pursley I."/>
            <person name="Horton D.L."/>
            <person name="Alikhan N.F."/>
            <person name="Baker D."/>
            <person name="Gharbi K."/>
            <person name="Hall N."/>
            <person name="Watson M."/>
            <person name="Adriaenssens E.M."/>
            <person name="Foster-Nyarko E."/>
            <person name="Jarju S."/>
            <person name="Secka A."/>
            <person name="Antonio M."/>
            <person name="Oren A."/>
            <person name="Chaudhuri R.R."/>
            <person name="La Ragione R."/>
            <person name="Hildebrand F."/>
            <person name="Pallen M.J."/>
        </authorList>
    </citation>
    <scope>NUCLEOTIDE SEQUENCE</scope>
    <source>
        <strain evidence="10">USASDec5-558</strain>
    </source>
</reference>
<keyword evidence="1 8" id="KW-0645">Protease</keyword>
<evidence type="ECO:0000256" key="4">
    <source>
        <dbReference type="ARBA" id="ARBA00022764"/>
    </source>
</evidence>
<feature type="domain" description="Peptidase M48" evidence="9">
    <location>
        <begin position="113"/>
        <end position="299"/>
    </location>
</feature>
<dbReference type="EMBL" id="DXEV01000052">
    <property type="protein sequence ID" value="HIX56391.1"/>
    <property type="molecule type" value="Genomic_DNA"/>
</dbReference>
<evidence type="ECO:0000256" key="6">
    <source>
        <dbReference type="ARBA" id="ARBA00022833"/>
    </source>
</evidence>
<comment type="subcellular location">
    <subcellularLocation>
        <location evidence="8">Periplasm</location>
    </subcellularLocation>
</comment>
<dbReference type="HAMAP" id="MF_00997">
    <property type="entry name" value="Protease_BepA"/>
    <property type="match status" value="1"/>
</dbReference>
<accession>A0A9D1WBY6</accession>
<evidence type="ECO:0000256" key="3">
    <source>
        <dbReference type="ARBA" id="ARBA00022729"/>
    </source>
</evidence>
<comment type="cofactor">
    <cofactor evidence="8">
        <name>Zn(2+)</name>
        <dbReference type="ChEBI" id="CHEBI:29105"/>
    </cofactor>
    <text evidence="8">Binds 1 zinc ion per subunit.</text>
</comment>
<keyword evidence="6 8" id="KW-0862">Zinc</keyword>
<dbReference type="Gene3D" id="3.30.2010.10">
    <property type="entry name" value="Metalloproteases ('zincins'), catalytic domain"/>
    <property type="match status" value="1"/>
</dbReference>
<dbReference type="Pfam" id="PF01435">
    <property type="entry name" value="Peptidase_M48"/>
    <property type="match status" value="1"/>
</dbReference>
<dbReference type="Proteomes" id="UP000886829">
    <property type="component" value="Unassembled WGS sequence"/>
</dbReference>
<dbReference type="Pfam" id="PF14559">
    <property type="entry name" value="TPR_19"/>
    <property type="match status" value="1"/>
</dbReference>
<dbReference type="PANTHER" id="PTHR22726">
    <property type="entry name" value="METALLOENDOPEPTIDASE OMA1"/>
    <property type="match status" value="1"/>
</dbReference>
<dbReference type="InterPro" id="IPR051156">
    <property type="entry name" value="Mito/Outer_Membr_Metalloprot"/>
</dbReference>
<feature type="active site" evidence="8">
    <location>
        <position position="177"/>
    </location>
</feature>
<feature type="active site" description="Proton donor" evidence="8">
    <location>
        <position position="245"/>
    </location>
</feature>
<evidence type="ECO:0000259" key="9">
    <source>
        <dbReference type="Pfam" id="PF01435"/>
    </source>
</evidence>
<keyword evidence="2 8" id="KW-0479">Metal-binding</keyword>
<protein>
    <recommendedName>
        <fullName evidence="8">Putative beta-barrel assembly-enhancing protease</fullName>
        <ecNumber evidence="8">3.4.-.-</ecNumber>
    </recommendedName>
</protein>
<reference evidence="10" key="2">
    <citation type="submission" date="2021-04" db="EMBL/GenBank/DDBJ databases">
        <authorList>
            <person name="Gilroy R."/>
        </authorList>
    </citation>
    <scope>NUCLEOTIDE SEQUENCE</scope>
    <source>
        <strain evidence="10">USASDec5-558</strain>
    </source>
</reference>
<feature type="binding site" evidence="8">
    <location>
        <position position="176"/>
    </location>
    <ligand>
        <name>Zn(2+)</name>
        <dbReference type="ChEBI" id="CHEBI:29105"/>
        <note>catalytic</note>
    </ligand>
</feature>
<keyword evidence="4 8" id="KW-0574">Periplasm</keyword>
<evidence type="ECO:0000256" key="7">
    <source>
        <dbReference type="ARBA" id="ARBA00023049"/>
    </source>
</evidence>
<name>A0A9D1WBY6_9GAMM</name>
<keyword evidence="7 8" id="KW-0482">Metalloprotease</keyword>
<proteinExistence type="inferred from homology"/>
<comment type="similarity">
    <text evidence="8">Belongs to the peptidase M48 family. BepA subfamily.</text>
</comment>
<sequence length="528" mass="59192">MAKKAPTLATRQEIQQQALALTQRGSQRWLQCCSQFAPRLAKVAQALVLSTALGVLPAQSMAADAWGNNNILIPEMGTAGALGITVQREMAIGDYFLRTARSMLPVVDDPVLNEYVSTLGQRLLSHADNVQFPFDFFVVKNDTLNASAFLGGKVVIHTGLFTYAETEDEFASVLAHEISHVTQRHIARFIEGMTRASQLSTAGVVGAIVMTILNPAVGMAAISTTMGASMQSRINFTRDNEYEADRIGINLLYRAGLNPQGTVDMFRRLAAQQGNVNPAFALLLDHPLSEARMAEAQNRVALLGHRKNSTNPDYEFAKARVEVRYGRHTTPAQYEDLKRSLELNVFKRSSIYQNYALALTCLELDQIEEARAYVNRLPKSLQRNMFVLDLLTDIDLKAKNPQRAIERLYPYYQRNPHNQVIVANLASAYNEAQQYRNSKQLLVQYLRYKPKDVLALNLLSESYVHLRDRCNAMQTRGEIFALSAAYAQAMGMYNQALTECTDMLTRERIKARVSEIAVQRSFDENLNR</sequence>
<dbReference type="InterPro" id="IPR030873">
    <property type="entry name" value="Protease_BepA"/>
</dbReference>
<dbReference type="GO" id="GO:0051603">
    <property type="term" value="P:proteolysis involved in protein catabolic process"/>
    <property type="evidence" value="ECO:0007669"/>
    <property type="project" value="TreeGrafter"/>
</dbReference>
<comment type="function">
    <text evidence="8">Functions as both a chaperone and a metalloprotease. Maintains the integrity of the outer membrane by promoting either the assembly or the elimination of outer membrane proteins, depending on their folding state.</text>
</comment>
<evidence type="ECO:0000256" key="2">
    <source>
        <dbReference type="ARBA" id="ARBA00022723"/>
    </source>
</evidence>
<dbReference type="GO" id="GO:0004222">
    <property type="term" value="F:metalloendopeptidase activity"/>
    <property type="evidence" value="ECO:0007669"/>
    <property type="project" value="InterPro"/>
</dbReference>
<feature type="binding site" evidence="8">
    <location>
        <position position="241"/>
    </location>
    <ligand>
        <name>Zn(2+)</name>
        <dbReference type="ChEBI" id="CHEBI:29105"/>
        <note>catalytic</note>
    </ligand>
</feature>
<dbReference type="Gene3D" id="1.25.40.10">
    <property type="entry name" value="Tetratricopeptide repeat domain"/>
    <property type="match status" value="1"/>
</dbReference>
<feature type="binding site" evidence="8">
    <location>
        <position position="180"/>
    </location>
    <ligand>
        <name>Zn(2+)</name>
        <dbReference type="ChEBI" id="CHEBI:29105"/>
        <note>catalytic</note>
    </ligand>
</feature>
<evidence type="ECO:0000256" key="5">
    <source>
        <dbReference type="ARBA" id="ARBA00022801"/>
    </source>
</evidence>
<organism evidence="10 11">
    <name type="scientific">Candidatus Anaerobiospirillum pullistercoris</name>
    <dbReference type="NCBI Taxonomy" id="2838452"/>
    <lineage>
        <taxon>Bacteria</taxon>
        <taxon>Pseudomonadati</taxon>
        <taxon>Pseudomonadota</taxon>
        <taxon>Gammaproteobacteria</taxon>
        <taxon>Aeromonadales</taxon>
        <taxon>Succinivibrionaceae</taxon>
        <taxon>Anaerobiospirillum</taxon>
    </lineage>
</organism>
<evidence type="ECO:0000256" key="1">
    <source>
        <dbReference type="ARBA" id="ARBA00022670"/>
    </source>
</evidence>
<dbReference type="GO" id="GO:0016020">
    <property type="term" value="C:membrane"/>
    <property type="evidence" value="ECO:0007669"/>
    <property type="project" value="InterPro"/>
</dbReference>
<dbReference type="InterPro" id="IPR011990">
    <property type="entry name" value="TPR-like_helical_dom_sf"/>
</dbReference>
<dbReference type="AlphaFoldDB" id="A0A9D1WBY6"/>
<dbReference type="EC" id="3.4.-.-" evidence="8"/>
<keyword evidence="3 8" id="KW-0732">Signal</keyword>
<dbReference type="SUPFAM" id="SSF48452">
    <property type="entry name" value="TPR-like"/>
    <property type="match status" value="1"/>
</dbReference>
<evidence type="ECO:0000313" key="10">
    <source>
        <dbReference type="EMBL" id="HIX56391.1"/>
    </source>
</evidence>
<dbReference type="PANTHER" id="PTHR22726:SF1">
    <property type="entry name" value="METALLOENDOPEPTIDASE OMA1, MITOCHONDRIAL"/>
    <property type="match status" value="1"/>
</dbReference>
<dbReference type="CDD" id="cd07333">
    <property type="entry name" value="M48C_bepA_like"/>
    <property type="match status" value="1"/>
</dbReference>
<dbReference type="GO" id="GO:0042597">
    <property type="term" value="C:periplasmic space"/>
    <property type="evidence" value="ECO:0007669"/>
    <property type="project" value="UniProtKB-SubCell"/>
</dbReference>